<dbReference type="VEuPathDB" id="TriTrypDB:LdBPK_220100.1"/>
<feature type="region of interest" description="Disordered" evidence="5">
    <location>
        <begin position="1"/>
        <end position="35"/>
    </location>
</feature>
<accession>A0A504XC70</accession>
<evidence type="ECO:0000313" key="9">
    <source>
        <dbReference type="Proteomes" id="UP000318447"/>
    </source>
</evidence>
<comment type="caution">
    <text evidence="8">The sequence shown here is derived from an EMBL/GenBank/DDBJ whole genome shotgun (WGS) entry which is preliminary data.</text>
</comment>
<feature type="transmembrane region" description="Helical" evidence="6">
    <location>
        <begin position="348"/>
        <end position="369"/>
    </location>
</feature>
<evidence type="ECO:0000256" key="6">
    <source>
        <dbReference type="SAM" id="Phobius"/>
    </source>
</evidence>
<evidence type="ECO:0000256" key="1">
    <source>
        <dbReference type="ARBA" id="ARBA00004141"/>
    </source>
</evidence>
<dbReference type="PANTHER" id="PTHR22950:SF301">
    <property type="entry name" value="ACID TRANSPORTER, PUTATIVE-RELATED"/>
    <property type="match status" value="1"/>
</dbReference>
<evidence type="ECO:0000256" key="4">
    <source>
        <dbReference type="ARBA" id="ARBA00023136"/>
    </source>
</evidence>
<dbReference type="EMBL" id="RHLC01000032">
    <property type="protein sequence ID" value="TPP45388.1"/>
    <property type="molecule type" value="Genomic_DNA"/>
</dbReference>
<dbReference type="InterPro" id="IPR013057">
    <property type="entry name" value="AA_transpt_TM"/>
</dbReference>
<dbReference type="Proteomes" id="UP000318447">
    <property type="component" value="Unassembled WGS sequence"/>
</dbReference>
<proteinExistence type="predicted"/>
<keyword evidence="3 6" id="KW-1133">Transmembrane helix</keyword>
<feature type="domain" description="Amino acid transporter transmembrane" evidence="7">
    <location>
        <begin position="89"/>
        <end position="196"/>
    </location>
</feature>
<gene>
    <name evidence="8" type="ORF">CGC21_32865</name>
</gene>
<evidence type="ECO:0000256" key="5">
    <source>
        <dbReference type="SAM" id="MobiDB-lite"/>
    </source>
</evidence>
<dbReference type="GO" id="GO:0015179">
    <property type="term" value="F:L-amino acid transmembrane transporter activity"/>
    <property type="evidence" value="ECO:0007669"/>
    <property type="project" value="TreeGrafter"/>
</dbReference>
<feature type="transmembrane region" description="Helical" evidence="6">
    <location>
        <begin position="410"/>
        <end position="437"/>
    </location>
</feature>
<comment type="subcellular location">
    <subcellularLocation>
        <location evidence="1">Membrane</location>
        <topology evidence="1">Multi-pass membrane protein</topology>
    </subcellularLocation>
</comment>
<feature type="transmembrane region" description="Helical" evidence="6">
    <location>
        <begin position="118"/>
        <end position="144"/>
    </location>
</feature>
<evidence type="ECO:0000256" key="3">
    <source>
        <dbReference type="ARBA" id="ARBA00022989"/>
    </source>
</evidence>
<keyword evidence="4 6" id="KW-0472">Membrane</keyword>
<keyword evidence="2 6" id="KW-0812">Transmembrane</keyword>
<dbReference type="VEuPathDB" id="TriTrypDB:LdCL_220007100"/>
<evidence type="ECO:0000256" key="2">
    <source>
        <dbReference type="ARBA" id="ARBA00022692"/>
    </source>
</evidence>
<evidence type="ECO:0000259" key="7">
    <source>
        <dbReference type="Pfam" id="PF01490"/>
    </source>
</evidence>
<feature type="transmembrane region" description="Helical" evidence="6">
    <location>
        <begin position="265"/>
        <end position="286"/>
    </location>
</feature>
<evidence type="ECO:0000313" key="8">
    <source>
        <dbReference type="EMBL" id="TPP45388.1"/>
    </source>
</evidence>
<feature type="transmembrane region" description="Helical" evidence="6">
    <location>
        <begin position="89"/>
        <end position="112"/>
    </location>
</feature>
<dbReference type="Pfam" id="PF01490">
    <property type="entry name" value="Aa_trans"/>
    <property type="match status" value="2"/>
</dbReference>
<sequence>MSHNPDYTVMQDGGRQRYKEETQSSTPASGDNRAAAEIDATICKEEKEMHETFDQVHELVTECNAEVEVPKQQPMFLVRLMRRVIPPGGFASGVFNLAGSSLGAGILGLPYAFDTSGIVMGTIYLIVIYLLTVYSVRLLAIVYGKTGIRSYELTARILFGRGGDIFTAVIMFIKCMGACIAYVICINDLWHAFLNDDRVQGYYRSVSFQRVLTSEGITSKGLRLFNTGNRAIQGLGQFVFAFLCQSNAYQVFNETPKPSVRFFELQVLVSMLICTVFYWVTGFFGYCDFGDKVGSSLLRMYRPLTDYYFAVAYVGLVVKLCVAFALHILPSRDSVHHLIGWDLHTVAWWKNAVLCTFLSLVSLLCGLFIPNVNTVFGLLGSFTGGFIAFVFPALFFIYSGGYELKKVGYYNYFGAIVLLICGVTIICFGTTATIYGVV</sequence>
<feature type="domain" description="Amino acid transporter transmembrane" evidence="7">
    <location>
        <begin position="209"/>
        <end position="434"/>
    </location>
</feature>
<dbReference type="AlphaFoldDB" id="A0A504XC70"/>
<dbReference type="GO" id="GO:0005737">
    <property type="term" value="C:cytoplasm"/>
    <property type="evidence" value="ECO:0007669"/>
    <property type="project" value="TreeGrafter"/>
</dbReference>
<dbReference type="GO" id="GO:0016020">
    <property type="term" value="C:membrane"/>
    <property type="evidence" value="ECO:0007669"/>
    <property type="project" value="UniProtKB-SubCell"/>
</dbReference>
<feature type="transmembrane region" description="Helical" evidence="6">
    <location>
        <begin position="376"/>
        <end position="398"/>
    </location>
</feature>
<dbReference type="PANTHER" id="PTHR22950">
    <property type="entry name" value="AMINO ACID TRANSPORTER"/>
    <property type="match status" value="1"/>
</dbReference>
<name>A0A504XC70_LEIDO</name>
<organism evidence="8 9">
    <name type="scientific">Leishmania donovani</name>
    <dbReference type="NCBI Taxonomy" id="5661"/>
    <lineage>
        <taxon>Eukaryota</taxon>
        <taxon>Discoba</taxon>
        <taxon>Euglenozoa</taxon>
        <taxon>Kinetoplastea</taxon>
        <taxon>Metakinetoplastina</taxon>
        <taxon>Trypanosomatida</taxon>
        <taxon>Trypanosomatidae</taxon>
        <taxon>Leishmaniinae</taxon>
        <taxon>Leishmania</taxon>
    </lineage>
</organism>
<protein>
    <submittedName>
        <fullName evidence="8">Transmembrane amino acid transporter family protein</fullName>
    </submittedName>
</protein>
<reference evidence="9" key="1">
    <citation type="submission" date="2019-02" db="EMBL/GenBank/DDBJ databases">
        <title>FDA dAtabase for Regulatory Grade micrObial Sequences (FDA-ARGOS): Supporting development and validation of Infectious Disease Dx tests.</title>
        <authorList>
            <person name="Duncan R."/>
            <person name="Fisher C."/>
            <person name="Tallon L."/>
            <person name="Sadzewicz L."/>
            <person name="Sengamalay N."/>
            <person name="Ott S."/>
            <person name="Godinez A."/>
            <person name="Nagaraj S."/>
            <person name="Vavikolanu K."/>
            <person name="Nadendla S."/>
            <person name="Aluvathingal J."/>
            <person name="Sichtig H."/>
        </authorList>
    </citation>
    <scope>NUCLEOTIDE SEQUENCE [LARGE SCALE GENOMIC DNA]</scope>
    <source>
        <strain evidence="9">FDAARGOS_361</strain>
    </source>
</reference>
<feature type="transmembrane region" description="Helical" evidence="6">
    <location>
        <begin position="307"/>
        <end position="328"/>
    </location>
</feature>
<dbReference type="VEuPathDB" id="TriTrypDB:LDHU3_22.0370"/>
<feature type="transmembrane region" description="Helical" evidence="6">
    <location>
        <begin position="165"/>
        <end position="184"/>
    </location>
</feature>